<comment type="caution">
    <text evidence="2">The sequence shown here is derived from an EMBL/GenBank/DDBJ whole genome shotgun (WGS) entry which is preliminary data.</text>
</comment>
<evidence type="ECO:0000256" key="1">
    <source>
        <dbReference type="SAM" id="Phobius"/>
    </source>
</evidence>
<protein>
    <submittedName>
        <fullName evidence="2">Uncharacterized protein</fullName>
    </submittedName>
</protein>
<gene>
    <name evidence="2" type="ORF">BJ878DRAFT_477069</name>
</gene>
<dbReference type="AlphaFoldDB" id="A0A9P7Z950"/>
<accession>A0A9P7Z950</accession>
<feature type="transmembrane region" description="Helical" evidence="1">
    <location>
        <begin position="195"/>
        <end position="214"/>
    </location>
</feature>
<dbReference type="EMBL" id="MU253763">
    <property type="protein sequence ID" value="KAG9247789.1"/>
    <property type="molecule type" value="Genomic_DNA"/>
</dbReference>
<sequence length="293" mass="32682">MGILDLVTCVNETPTDVLNEYNNRDPVATNFTGRVGTCQGAIKAAGLAANCSEDTRSWNALDLSIGNRTFMTANNNTGHDAGEHSQIFNSKSDFVDYQYSTDPHIEYYLAYASGRKAPYHVQEVGITLNHIITADLSGHHEIVGLYHTPRLEESQRWLQIYLPPLHNKQVPAIQHLSLAVQQKDIITVFESHYEFLGATLGLMTLCILVVIPLFNSFRKFGRDVSLNPLEIAKAMDAEMLREQGSNSTSRHLAKAFAGEEVQYEKIIDMSAGRSVEKLGYSTGYRPEPHAVYF</sequence>
<organism evidence="2 3">
    <name type="scientific">Calycina marina</name>
    <dbReference type="NCBI Taxonomy" id="1763456"/>
    <lineage>
        <taxon>Eukaryota</taxon>
        <taxon>Fungi</taxon>
        <taxon>Dikarya</taxon>
        <taxon>Ascomycota</taxon>
        <taxon>Pezizomycotina</taxon>
        <taxon>Leotiomycetes</taxon>
        <taxon>Helotiales</taxon>
        <taxon>Pezizellaceae</taxon>
        <taxon>Calycina</taxon>
    </lineage>
</organism>
<proteinExistence type="predicted"/>
<dbReference type="Proteomes" id="UP000887226">
    <property type="component" value="Unassembled WGS sequence"/>
</dbReference>
<keyword evidence="3" id="KW-1185">Reference proteome</keyword>
<evidence type="ECO:0000313" key="3">
    <source>
        <dbReference type="Proteomes" id="UP000887226"/>
    </source>
</evidence>
<keyword evidence="1" id="KW-0472">Membrane</keyword>
<reference evidence="2" key="1">
    <citation type="journal article" date="2021" name="IMA Fungus">
        <title>Genomic characterization of three marine fungi, including Emericellopsis atlantica sp. nov. with signatures of a generalist lifestyle and marine biomass degradation.</title>
        <authorList>
            <person name="Hagestad O.C."/>
            <person name="Hou L."/>
            <person name="Andersen J.H."/>
            <person name="Hansen E.H."/>
            <person name="Altermark B."/>
            <person name="Li C."/>
            <person name="Kuhnert E."/>
            <person name="Cox R.J."/>
            <person name="Crous P.W."/>
            <person name="Spatafora J.W."/>
            <person name="Lail K."/>
            <person name="Amirebrahimi M."/>
            <person name="Lipzen A."/>
            <person name="Pangilinan J."/>
            <person name="Andreopoulos W."/>
            <person name="Hayes R.D."/>
            <person name="Ng V."/>
            <person name="Grigoriev I.V."/>
            <person name="Jackson S.A."/>
            <person name="Sutton T.D.S."/>
            <person name="Dobson A.D.W."/>
            <person name="Rama T."/>
        </authorList>
    </citation>
    <scope>NUCLEOTIDE SEQUENCE</scope>
    <source>
        <strain evidence="2">TRa3180A</strain>
    </source>
</reference>
<name>A0A9P7Z950_9HELO</name>
<evidence type="ECO:0000313" key="2">
    <source>
        <dbReference type="EMBL" id="KAG9247789.1"/>
    </source>
</evidence>
<keyword evidence="1" id="KW-1133">Transmembrane helix</keyword>
<keyword evidence="1" id="KW-0812">Transmembrane</keyword>
<dbReference type="OrthoDB" id="5357734at2759"/>